<evidence type="ECO:0000256" key="1">
    <source>
        <dbReference type="SAM" id="SignalP"/>
    </source>
</evidence>
<comment type="caution">
    <text evidence="2">The sequence shown here is derived from an EMBL/GenBank/DDBJ whole genome shotgun (WGS) entry which is preliminary data.</text>
</comment>
<dbReference type="OrthoDB" id="877784at2"/>
<evidence type="ECO:0008006" key="4">
    <source>
        <dbReference type="Google" id="ProtNLM"/>
    </source>
</evidence>
<accession>A1ZSH5</accession>
<gene>
    <name evidence="2" type="ORF">M23134_02974</name>
</gene>
<name>A1ZSH5_MICM2</name>
<sequence>MKRLTGTLFFLLSITTASIVHAQKLKKTKINDNITIKLPENFIVMSDREYQQEFAGYRKPIAMYRSNVGKATFGINTALTHAPAGTRQTFVDSKGKMRKHQAEWSLNDLKMMKSLYKSTILRLHDGVRFKQDKIQTIRKRNFVVFEFVGVVKAEKKKLVGKAKGLLRQYSYLMYTVKEGKIYIFNFSCPAKELREWKSSVYKMMKSIRVK</sequence>
<keyword evidence="3" id="KW-1185">Reference proteome</keyword>
<feature type="chain" id="PRO_5002642430" description="Lipoprotein" evidence="1">
    <location>
        <begin position="23"/>
        <end position="210"/>
    </location>
</feature>
<protein>
    <recommendedName>
        <fullName evidence="4">Lipoprotein</fullName>
    </recommendedName>
</protein>
<dbReference type="EMBL" id="AAWS01000031">
    <property type="protein sequence ID" value="EAY26723.1"/>
    <property type="molecule type" value="Genomic_DNA"/>
</dbReference>
<feature type="signal peptide" evidence="1">
    <location>
        <begin position="1"/>
        <end position="22"/>
    </location>
</feature>
<reference evidence="2 3" key="1">
    <citation type="submission" date="2007-01" db="EMBL/GenBank/DDBJ databases">
        <authorList>
            <person name="Haygood M."/>
            <person name="Podell S."/>
            <person name="Anderson C."/>
            <person name="Hopkinson B."/>
            <person name="Roe K."/>
            <person name="Barbeau K."/>
            <person name="Gaasterland T."/>
            <person name="Ferriera S."/>
            <person name="Johnson J."/>
            <person name="Kravitz S."/>
            <person name="Beeson K."/>
            <person name="Sutton G."/>
            <person name="Rogers Y.-H."/>
            <person name="Friedman R."/>
            <person name="Frazier M."/>
            <person name="Venter J.C."/>
        </authorList>
    </citation>
    <scope>NUCLEOTIDE SEQUENCE [LARGE SCALE GENOMIC DNA]</scope>
    <source>
        <strain evidence="2 3">ATCC 23134</strain>
    </source>
</reference>
<dbReference type="Proteomes" id="UP000004095">
    <property type="component" value="Unassembled WGS sequence"/>
</dbReference>
<organism evidence="2 3">
    <name type="scientific">Microscilla marina ATCC 23134</name>
    <dbReference type="NCBI Taxonomy" id="313606"/>
    <lineage>
        <taxon>Bacteria</taxon>
        <taxon>Pseudomonadati</taxon>
        <taxon>Bacteroidota</taxon>
        <taxon>Cytophagia</taxon>
        <taxon>Cytophagales</taxon>
        <taxon>Microscillaceae</taxon>
        <taxon>Microscilla</taxon>
    </lineage>
</organism>
<proteinExistence type="predicted"/>
<dbReference type="eggNOG" id="ENOG50331WY">
    <property type="taxonomic scope" value="Bacteria"/>
</dbReference>
<evidence type="ECO:0000313" key="2">
    <source>
        <dbReference type="EMBL" id="EAY26723.1"/>
    </source>
</evidence>
<keyword evidence="1" id="KW-0732">Signal</keyword>
<dbReference type="AlphaFoldDB" id="A1ZSH5"/>
<evidence type="ECO:0000313" key="3">
    <source>
        <dbReference type="Proteomes" id="UP000004095"/>
    </source>
</evidence>
<dbReference type="RefSeq" id="WP_002700493.1">
    <property type="nucleotide sequence ID" value="NZ_AAWS01000031.1"/>
</dbReference>